<evidence type="ECO:0000256" key="1">
    <source>
        <dbReference type="SAM" id="Coils"/>
    </source>
</evidence>
<feature type="coiled-coil region" evidence="1">
    <location>
        <begin position="7"/>
        <end position="34"/>
    </location>
</feature>
<dbReference type="STRING" id="29422.Lbru_0332"/>
<dbReference type="Proteomes" id="UP000054742">
    <property type="component" value="Unassembled WGS sequence"/>
</dbReference>
<accession>A0A0W0SSL9</accession>
<proteinExistence type="predicted"/>
<organism evidence="2 3">
    <name type="scientific">Legionella brunensis</name>
    <dbReference type="NCBI Taxonomy" id="29422"/>
    <lineage>
        <taxon>Bacteria</taxon>
        <taxon>Pseudomonadati</taxon>
        <taxon>Pseudomonadota</taxon>
        <taxon>Gammaproteobacteria</taxon>
        <taxon>Legionellales</taxon>
        <taxon>Legionellaceae</taxon>
        <taxon>Legionella</taxon>
    </lineage>
</organism>
<dbReference type="RefSeq" id="WP_157061475.1">
    <property type="nucleotide sequence ID" value="NZ_CAAAHU010000020.1"/>
</dbReference>
<evidence type="ECO:0000313" key="3">
    <source>
        <dbReference type="Proteomes" id="UP000054742"/>
    </source>
</evidence>
<keyword evidence="1" id="KW-0175">Coiled coil</keyword>
<dbReference type="OrthoDB" id="5651472at2"/>
<dbReference type="AlphaFoldDB" id="A0A0W0SSL9"/>
<dbReference type="PATRIC" id="fig|29422.6.peg.346"/>
<reference evidence="2 3" key="1">
    <citation type="submission" date="2015-11" db="EMBL/GenBank/DDBJ databases">
        <title>Genomic analysis of 38 Legionella species identifies large and diverse effector repertoires.</title>
        <authorList>
            <person name="Burstein D."/>
            <person name="Amaro F."/>
            <person name="Zusman T."/>
            <person name="Lifshitz Z."/>
            <person name="Cohen O."/>
            <person name="Gilbert J.A."/>
            <person name="Pupko T."/>
            <person name="Shuman H.A."/>
            <person name="Segal G."/>
        </authorList>
    </citation>
    <scope>NUCLEOTIDE SEQUENCE [LARGE SCALE GENOMIC DNA]</scope>
    <source>
        <strain evidence="2 3">ATCC 43878</strain>
    </source>
</reference>
<dbReference type="EMBL" id="LNXV01000004">
    <property type="protein sequence ID" value="KTC86391.1"/>
    <property type="molecule type" value="Genomic_DNA"/>
</dbReference>
<name>A0A0W0SSL9_9GAMM</name>
<protein>
    <submittedName>
        <fullName evidence="2">Uncharacterized protein</fullName>
    </submittedName>
</protein>
<comment type="caution">
    <text evidence="2">The sequence shown here is derived from an EMBL/GenBank/DDBJ whole genome shotgun (WGS) entry which is preliminary data.</text>
</comment>
<gene>
    <name evidence="2" type="ORF">Lbru_0332</name>
</gene>
<evidence type="ECO:0000313" key="2">
    <source>
        <dbReference type="EMBL" id="KTC86391.1"/>
    </source>
</evidence>
<keyword evidence="3" id="KW-1185">Reference proteome</keyword>
<sequence>MDTDKKLEEIEQLLRSMEYKIDEFMSQLDSIENLLDERFDELLTRAQEKQS</sequence>